<organism evidence="7 8">
    <name type="scientific">Parascedosporium putredinis</name>
    <dbReference type="NCBI Taxonomy" id="1442378"/>
    <lineage>
        <taxon>Eukaryota</taxon>
        <taxon>Fungi</taxon>
        <taxon>Dikarya</taxon>
        <taxon>Ascomycota</taxon>
        <taxon>Pezizomycotina</taxon>
        <taxon>Sordariomycetes</taxon>
        <taxon>Hypocreomycetidae</taxon>
        <taxon>Microascales</taxon>
        <taxon>Microascaceae</taxon>
        <taxon>Parascedosporium</taxon>
    </lineage>
</organism>
<dbReference type="OrthoDB" id="30343at2759"/>
<dbReference type="InterPro" id="IPR036236">
    <property type="entry name" value="Znf_C2H2_sf"/>
</dbReference>
<keyword evidence="1" id="KW-0479">Metal-binding</keyword>
<dbReference type="Proteomes" id="UP000838763">
    <property type="component" value="Unassembled WGS sequence"/>
</dbReference>
<dbReference type="GO" id="GO:0046540">
    <property type="term" value="C:U4/U6 x U5 tri-snRNP complex"/>
    <property type="evidence" value="ECO:0007669"/>
    <property type="project" value="TreeGrafter"/>
</dbReference>
<dbReference type="InterPro" id="IPR040107">
    <property type="entry name" value="Snu23"/>
</dbReference>
<keyword evidence="3" id="KW-0862">Zinc</keyword>
<accession>A0A9P1M971</accession>
<dbReference type="Pfam" id="PF12171">
    <property type="entry name" value="zf-C2H2_jaz"/>
    <property type="match status" value="1"/>
</dbReference>
<dbReference type="GO" id="GO:0005681">
    <property type="term" value="C:spliceosomal complex"/>
    <property type="evidence" value="ECO:0007669"/>
    <property type="project" value="InterPro"/>
</dbReference>
<dbReference type="EMBL" id="CALLCH030000012">
    <property type="protein sequence ID" value="CAI4214910.1"/>
    <property type="molecule type" value="Genomic_DNA"/>
</dbReference>
<reference evidence="7" key="1">
    <citation type="submission" date="2022-11" db="EMBL/GenBank/DDBJ databases">
        <authorList>
            <person name="Scott C."/>
            <person name="Bruce N."/>
        </authorList>
    </citation>
    <scope>NUCLEOTIDE SEQUENCE</scope>
</reference>
<gene>
    <name evidence="7" type="ORF">PPNO1_LOCUS4638</name>
</gene>
<name>A0A9P1M971_9PEZI</name>
<comment type="caution">
    <text evidence="7">The sequence shown here is derived from an EMBL/GenBank/DDBJ whole genome shotgun (WGS) entry which is preliminary data.</text>
</comment>
<proteinExistence type="predicted"/>
<evidence type="ECO:0000256" key="5">
    <source>
        <dbReference type="SAM" id="MobiDB-lite"/>
    </source>
</evidence>
<dbReference type="PANTHER" id="PTHR45986">
    <property type="entry name" value="ZINC FINGER MATRIN-TYPE PROTEIN 2"/>
    <property type="match status" value="1"/>
</dbReference>
<evidence type="ECO:0000256" key="4">
    <source>
        <dbReference type="ARBA" id="ARBA00023242"/>
    </source>
</evidence>
<sequence>MPPQRKLFAAMASKDGGAYGTPAGDTDFRKSTTRKRKKYVRQPTGNEALISARKAALDVSDRVGKVQLVPAGSSTGKRGRGAGFYCEACDLTFKDNKQFIDHLNTMQHLIATGHTGKVQRATVQEEEKKKVEKEEEAKAKLDYGEDVRIEGEHDEDDMMAQMGFTGIVRGLFVCY</sequence>
<dbReference type="GO" id="GO:0000398">
    <property type="term" value="P:mRNA splicing, via spliceosome"/>
    <property type="evidence" value="ECO:0007669"/>
    <property type="project" value="InterPro"/>
</dbReference>
<evidence type="ECO:0000256" key="2">
    <source>
        <dbReference type="ARBA" id="ARBA00022771"/>
    </source>
</evidence>
<evidence type="ECO:0000256" key="3">
    <source>
        <dbReference type="ARBA" id="ARBA00022833"/>
    </source>
</evidence>
<feature type="region of interest" description="Disordered" evidence="5">
    <location>
        <begin position="12"/>
        <end position="39"/>
    </location>
</feature>
<evidence type="ECO:0000259" key="6">
    <source>
        <dbReference type="PROSITE" id="PS00028"/>
    </source>
</evidence>
<feature type="domain" description="C2H2-type" evidence="6">
    <location>
        <begin position="86"/>
        <end position="108"/>
    </location>
</feature>
<keyword evidence="4" id="KW-0539">Nucleus</keyword>
<keyword evidence="2" id="KW-0863">Zinc-finger</keyword>
<keyword evidence="8" id="KW-1185">Reference proteome</keyword>
<evidence type="ECO:0000313" key="8">
    <source>
        <dbReference type="Proteomes" id="UP000838763"/>
    </source>
</evidence>
<evidence type="ECO:0000256" key="1">
    <source>
        <dbReference type="ARBA" id="ARBA00022723"/>
    </source>
</evidence>
<dbReference type="InterPro" id="IPR013087">
    <property type="entry name" value="Znf_C2H2_type"/>
</dbReference>
<protein>
    <recommendedName>
        <fullName evidence="6">C2H2-type domain-containing protein</fullName>
    </recommendedName>
</protein>
<dbReference type="InterPro" id="IPR022755">
    <property type="entry name" value="Znf_C2H2_jaz"/>
</dbReference>
<dbReference type="PROSITE" id="PS00028">
    <property type="entry name" value="ZINC_FINGER_C2H2_1"/>
    <property type="match status" value="1"/>
</dbReference>
<dbReference type="AlphaFoldDB" id="A0A9P1M971"/>
<evidence type="ECO:0000313" key="7">
    <source>
        <dbReference type="EMBL" id="CAI4214910.1"/>
    </source>
</evidence>
<dbReference type="SUPFAM" id="SSF57667">
    <property type="entry name" value="beta-beta-alpha zinc fingers"/>
    <property type="match status" value="1"/>
</dbReference>
<dbReference type="PANTHER" id="PTHR45986:SF1">
    <property type="entry name" value="ZINC FINGER MATRIN-TYPE PROTEIN 2"/>
    <property type="match status" value="1"/>
</dbReference>
<dbReference type="GO" id="GO:0008270">
    <property type="term" value="F:zinc ion binding"/>
    <property type="evidence" value="ECO:0007669"/>
    <property type="project" value="UniProtKB-KW"/>
</dbReference>